<evidence type="ECO:0000256" key="1">
    <source>
        <dbReference type="SAM" id="SignalP"/>
    </source>
</evidence>
<dbReference type="AlphaFoldDB" id="A0A504JFE5"/>
<keyword evidence="1" id="KW-0732">Signal</keyword>
<name>A0A504JFE5_9FLAO</name>
<protein>
    <recommendedName>
        <fullName evidence="4">DUF4198 domain-containing protein</fullName>
    </recommendedName>
</protein>
<dbReference type="OrthoDB" id="9770889at2"/>
<evidence type="ECO:0008006" key="4">
    <source>
        <dbReference type="Google" id="ProtNLM"/>
    </source>
</evidence>
<gene>
    <name evidence="2" type="ORF">FHK87_13905</name>
</gene>
<dbReference type="Proteomes" id="UP000315540">
    <property type="component" value="Unassembled WGS sequence"/>
</dbReference>
<sequence length="255" mass="27795">MKYKILITFFSLFFYLLSNATPTKVMIRAKAKDAKFIGSSIGGAYVTVKNKLTGEILSQGKTKGGTGNTTLIMKTARERDMMITDDTTSGFLAELDIAEPVFVSIQVVAPVNKKQASVTATTEIWVIPGKDILNDGVIVEIPGFIVDILTPRTHQFISLKTLSQKKVNIQANVVMMCGCTISKGGLWDAEKIEVNGIVKKNDTIIDQIKLVSTSPNLFEGNFITNETGTYEVIISAYAPNTGNTGVDKINYIITQ</sequence>
<dbReference type="RefSeq" id="WP_140594046.1">
    <property type="nucleotide sequence ID" value="NZ_VFWZ01000004.1"/>
</dbReference>
<keyword evidence="3" id="KW-1185">Reference proteome</keyword>
<proteinExistence type="predicted"/>
<evidence type="ECO:0000313" key="2">
    <source>
        <dbReference type="EMBL" id="TPN85121.1"/>
    </source>
</evidence>
<reference evidence="2 3" key="1">
    <citation type="submission" date="2019-06" db="EMBL/GenBank/DDBJ databases">
        <authorList>
            <person name="Meng X."/>
        </authorList>
    </citation>
    <scope>NUCLEOTIDE SEQUENCE [LARGE SCALE GENOMIC DNA]</scope>
    <source>
        <strain evidence="2 3">M625</strain>
    </source>
</reference>
<organism evidence="2 3">
    <name type="scientific">Aquimarina algicola</name>
    <dbReference type="NCBI Taxonomy" id="2589995"/>
    <lineage>
        <taxon>Bacteria</taxon>
        <taxon>Pseudomonadati</taxon>
        <taxon>Bacteroidota</taxon>
        <taxon>Flavobacteriia</taxon>
        <taxon>Flavobacteriales</taxon>
        <taxon>Flavobacteriaceae</taxon>
        <taxon>Aquimarina</taxon>
    </lineage>
</organism>
<dbReference type="EMBL" id="VFWZ01000004">
    <property type="protein sequence ID" value="TPN85121.1"/>
    <property type="molecule type" value="Genomic_DNA"/>
</dbReference>
<evidence type="ECO:0000313" key="3">
    <source>
        <dbReference type="Proteomes" id="UP000315540"/>
    </source>
</evidence>
<accession>A0A504JFE5</accession>
<feature type="chain" id="PRO_5021388950" description="DUF4198 domain-containing protein" evidence="1">
    <location>
        <begin position="21"/>
        <end position="255"/>
    </location>
</feature>
<comment type="caution">
    <text evidence="2">The sequence shown here is derived from an EMBL/GenBank/DDBJ whole genome shotgun (WGS) entry which is preliminary data.</text>
</comment>
<feature type="signal peptide" evidence="1">
    <location>
        <begin position="1"/>
        <end position="20"/>
    </location>
</feature>